<evidence type="ECO:0000256" key="9">
    <source>
        <dbReference type="PROSITE-ProRule" id="PRU00302"/>
    </source>
</evidence>
<evidence type="ECO:0000259" key="13">
    <source>
        <dbReference type="PROSITE" id="PS50923"/>
    </source>
</evidence>
<feature type="transmembrane region" description="Helical" evidence="12">
    <location>
        <begin position="87"/>
        <end position="113"/>
    </location>
</feature>
<evidence type="ECO:0000256" key="1">
    <source>
        <dbReference type="ARBA" id="ARBA00011245"/>
    </source>
</evidence>
<evidence type="ECO:0000256" key="2">
    <source>
        <dbReference type="ARBA" id="ARBA00022670"/>
    </source>
</evidence>
<dbReference type="SUPFAM" id="SSF55486">
    <property type="entry name" value="Metalloproteases ('zincins'), catalytic domain"/>
    <property type="match status" value="1"/>
</dbReference>
<feature type="binding site" evidence="10">
    <location>
        <position position="340"/>
    </location>
    <ligand>
        <name>Zn(2+)</name>
        <dbReference type="ChEBI" id="CHEBI:29105"/>
        <note>catalytic</note>
    </ligand>
</feature>
<comment type="caution">
    <text evidence="15">The sequence shown here is derived from an EMBL/GenBank/DDBJ whole genome shotgun (WGS) entry which is preliminary data.</text>
</comment>
<comment type="subunit">
    <text evidence="1">Monomer.</text>
</comment>
<dbReference type="Gene3D" id="3.40.390.10">
    <property type="entry name" value="Collagenase (Catalytic Domain)"/>
    <property type="match status" value="1"/>
</dbReference>
<dbReference type="PROSITE" id="PS50923">
    <property type="entry name" value="SUSHI"/>
    <property type="match status" value="1"/>
</dbReference>
<dbReference type="GO" id="GO:0006508">
    <property type="term" value="P:proteolysis"/>
    <property type="evidence" value="ECO:0007669"/>
    <property type="project" value="UniProtKB-KW"/>
</dbReference>
<dbReference type="AlphaFoldDB" id="A0A9Q0RMS8"/>
<keyword evidence="2 10" id="KW-0645">Protease</keyword>
<reference evidence="15" key="1">
    <citation type="submission" date="2022-12" db="EMBL/GenBank/DDBJ databases">
        <title>Genome assemblies of Blomia tropicalis.</title>
        <authorList>
            <person name="Cui Y."/>
        </authorList>
    </citation>
    <scope>NUCLEOTIDE SEQUENCE</scope>
    <source>
        <tissue evidence="15">Adult mites</tissue>
    </source>
</reference>
<accession>A0A9Q0RMS8</accession>
<evidence type="ECO:0000256" key="12">
    <source>
        <dbReference type="SAM" id="Phobius"/>
    </source>
</evidence>
<comment type="cofactor">
    <cofactor evidence="10 11">
        <name>Zn(2+)</name>
        <dbReference type="ChEBI" id="CHEBI:29105"/>
    </cofactor>
    <text evidence="10 11">Binds 1 zinc ion per subunit.</text>
</comment>
<evidence type="ECO:0000256" key="8">
    <source>
        <dbReference type="ARBA" id="ARBA00025529"/>
    </source>
</evidence>
<organism evidence="15 16">
    <name type="scientific">Blomia tropicalis</name>
    <name type="common">Mite</name>
    <dbReference type="NCBI Taxonomy" id="40697"/>
    <lineage>
        <taxon>Eukaryota</taxon>
        <taxon>Metazoa</taxon>
        <taxon>Ecdysozoa</taxon>
        <taxon>Arthropoda</taxon>
        <taxon>Chelicerata</taxon>
        <taxon>Arachnida</taxon>
        <taxon>Acari</taxon>
        <taxon>Acariformes</taxon>
        <taxon>Sarcoptiformes</taxon>
        <taxon>Astigmata</taxon>
        <taxon>Glycyphagoidea</taxon>
        <taxon>Echimyopodidae</taxon>
        <taxon>Blomia</taxon>
    </lineage>
</organism>
<feature type="binding site" evidence="10">
    <location>
        <position position="330"/>
    </location>
    <ligand>
        <name>Zn(2+)</name>
        <dbReference type="ChEBI" id="CHEBI:29105"/>
        <note>catalytic</note>
    </ligand>
</feature>
<keyword evidence="12" id="KW-0472">Membrane</keyword>
<feature type="domain" description="Sushi" evidence="13">
    <location>
        <begin position="440"/>
        <end position="495"/>
    </location>
</feature>
<dbReference type="InterPro" id="IPR035976">
    <property type="entry name" value="Sushi/SCR/CCP_sf"/>
</dbReference>
<evidence type="ECO:0000256" key="4">
    <source>
        <dbReference type="ARBA" id="ARBA00022801"/>
    </source>
</evidence>
<keyword evidence="7 9" id="KW-1015">Disulfide bond</keyword>
<feature type="binding site" evidence="10">
    <location>
        <position position="334"/>
    </location>
    <ligand>
        <name>Zn(2+)</name>
        <dbReference type="ChEBI" id="CHEBI:29105"/>
        <note>catalytic</note>
    </ligand>
</feature>
<dbReference type="PANTHER" id="PTHR10127">
    <property type="entry name" value="DISCOIDIN, CUB, EGF, LAMININ , AND ZINC METALLOPROTEASE DOMAIN CONTAINING"/>
    <property type="match status" value="1"/>
</dbReference>
<dbReference type="InterPro" id="IPR024079">
    <property type="entry name" value="MetalloPept_cat_dom_sf"/>
</dbReference>
<feature type="active site" evidence="10">
    <location>
        <position position="331"/>
    </location>
</feature>
<dbReference type="EC" id="3.4.24.-" evidence="11"/>
<dbReference type="SUPFAM" id="SSF57535">
    <property type="entry name" value="Complement control module/SCR domain"/>
    <property type="match status" value="1"/>
</dbReference>
<keyword evidence="6 10" id="KW-0482">Metalloprotease</keyword>
<comment type="caution">
    <text evidence="9">Lacks conserved residue(s) required for the propagation of feature annotation.</text>
</comment>
<dbReference type="PRINTS" id="PR00480">
    <property type="entry name" value="ASTACIN"/>
</dbReference>
<name>A0A9Q0RMS8_BLOTA</name>
<evidence type="ECO:0000259" key="14">
    <source>
        <dbReference type="PROSITE" id="PS51864"/>
    </source>
</evidence>
<dbReference type="GO" id="GO:0008270">
    <property type="term" value="F:zinc ion binding"/>
    <property type="evidence" value="ECO:0007669"/>
    <property type="project" value="UniProtKB-UniRule"/>
</dbReference>
<dbReference type="Gene3D" id="2.10.70.10">
    <property type="entry name" value="Complement Module, domain 1"/>
    <property type="match status" value="1"/>
</dbReference>
<evidence type="ECO:0000256" key="5">
    <source>
        <dbReference type="ARBA" id="ARBA00022833"/>
    </source>
</evidence>
<evidence type="ECO:0000256" key="11">
    <source>
        <dbReference type="RuleBase" id="RU361183"/>
    </source>
</evidence>
<evidence type="ECO:0000313" key="15">
    <source>
        <dbReference type="EMBL" id="KAJ6219805.1"/>
    </source>
</evidence>
<keyword evidence="16" id="KW-1185">Reference proteome</keyword>
<feature type="domain" description="Peptidase M12A" evidence="14">
    <location>
        <begin position="208"/>
        <end position="436"/>
    </location>
</feature>
<keyword evidence="9" id="KW-0768">Sushi</keyword>
<evidence type="ECO:0000256" key="3">
    <source>
        <dbReference type="ARBA" id="ARBA00022723"/>
    </source>
</evidence>
<dbReference type="PANTHER" id="PTHR10127:SF780">
    <property type="entry name" value="METALLOENDOPEPTIDASE"/>
    <property type="match status" value="1"/>
</dbReference>
<evidence type="ECO:0000256" key="7">
    <source>
        <dbReference type="ARBA" id="ARBA00023157"/>
    </source>
</evidence>
<protein>
    <recommendedName>
        <fullName evidence="11">Metalloendopeptidase</fullName>
        <ecNumber evidence="11">3.4.24.-</ecNumber>
    </recommendedName>
</protein>
<dbReference type="SMART" id="SM00032">
    <property type="entry name" value="CCP"/>
    <property type="match status" value="1"/>
</dbReference>
<keyword evidence="4 10" id="KW-0378">Hydrolase</keyword>
<dbReference type="InterPro" id="IPR006026">
    <property type="entry name" value="Peptidase_Metallo"/>
</dbReference>
<dbReference type="CDD" id="cd00033">
    <property type="entry name" value="CCP"/>
    <property type="match status" value="1"/>
</dbReference>
<keyword evidence="5 10" id="KW-0862">Zinc</keyword>
<proteinExistence type="predicted"/>
<dbReference type="InterPro" id="IPR001506">
    <property type="entry name" value="Peptidase_M12A"/>
</dbReference>
<keyword evidence="12" id="KW-0812">Transmembrane</keyword>
<dbReference type="EMBL" id="JAPWDV010000002">
    <property type="protein sequence ID" value="KAJ6219805.1"/>
    <property type="molecule type" value="Genomic_DNA"/>
</dbReference>
<dbReference type="InterPro" id="IPR000436">
    <property type="entry name" value="Sushi_SCR_CCP_dom"/>
</dbReference>
<comment type="function">
    <text evidence="8">Zinc metalloprotease. Provoques deadhesion of endothelial cells from cell cultures, and also degradation of fibronectin, fibrinogen and gelatin in vitro. Its role in the venom is not fully understood but it might act as a spreading factor that facilitates diffusion of other venom toxins. Alternatively, it might be involved in the proteolytic processing of other venom toxins or it might play a role in extra-oral digestion of prey.</text>
</comment>
<evidence type="ECO:0000313" key="16">
    <source>
        <dbReference type="Proteomes" id="UP001142055"/>
    </source>
</evidence>
<dbReference type="GO" id="GO:0004222">
    <property type="term" value="F:metalloendopeptidase activity"/>
    <property type="evidence" value="ECO:0007669"/>
    <property type="project" value="UniProtKB-UniRule"/>
</dbReference>
<dbReference type="Pfam" id="PF01400">
    <property type="entry name" value="Astacin"/>
    <property type="match status" value="1"/>
</dbReference>
<dbReference type="Proteomes" id="UP001142055">
    <property type="component" value="Chromosome 2"/>
</dbReference>
<evidence type="ECO:0000256" key="10">
    <source>
        <dbReference type="PROSITE-ProRule" id="PRU01211"/>
    </source>
</evidence>
<dbReference type="SMART" id="SM00235">
    <property type="entry name" value="ZnMc"/>
    <property type="match status" value="1"/>
</dbReference>
<gene>
    <name evidence="15" type="ORF">RDWZM_005617</name>
</gene>
<sequence>MSNSIVITETYAKTDNGGNNMAKYHFIFNAQSSSMALTTVTTAATIAIETFNQTSSNVVEHKIGGNISEWFTTDYSIVPVDATTNSFLYGFFLTILFLFILIVVAAICCVCYLSKFANTETATPSNKSVQQIGNEKVHQCSNNSYECILNKQTAIVLSPVEDGQRMKQTTKYANDQLSINDDSNALFKVVDNNESGVLYYSSLYSEPKFIRKSYQPTTSTSYSSVSPGLCHDYKNKVQKAKRKQTNIEWNGSDQLEVQRTITYFNSLSCFQFKPIINQSQQIESYVDIVRTNESGVCSSDLGMIGGRQVIHLAEDCCPSFLGPLCHVLIHEIFHTVGFFHEQSRPDRNEYVWINYSNIKNDKHYNYQREWGNIPNMIGNYDYYSIMHYRLNDFAIEPPIPTMIALRLTSTNKQFVGQLVSVTSGDVLRLNQANHCIIENYQCTDPSGHNLKNNRLFVPGDILTYQCPKNHLIIGSISRRCLHGCQWTGVEPKCVARSVINKLGPFAYCNFEEECLLFLQYNQFIQVLPIKNTLITEVDYDVTFGNASGHVLSVPNWTHLSSSRIQTKQFSINCPQVNAKNEIYFCISYGYYMQSHLSSNDLFKLRLYSTIERNGNISDTLHWESAADLNEELWNRWHFTSQKIQSHCDTYESKISFSWDIFQTNGTFHTNKDIVLEQTFALDEISIKMCNDKSCQC</sequence>
<dbReference type="PROSITE" id="PS51864">
    <property type="entry name" value="ASTACIN"/>
    <property type="match status" value="1"/>
</dbReference>
<keyword evidence="3 10" id="KW-0479">Metal-binding</keyword>
<evidence type="ECO:0000256" key="6">
    <source>
        <dbReference type="ARBA" id="ARBA00023049"/>
    </source>
</evidence>
<feature type="disulfide bond" evidence="9">
    <location>
        <begin position="466"/>
        <end position="493"/>
    </location>
</feature>
<keyword evidence="12" id="KW-1133">Transmembrane helix</keyword>